<dbReference type="InterPro" id="IPR007480">
    <property type="entry name" value="DUF529"/>
</dbReference>
<evidence type="ECO:0000313" key="4">
    <source>
        <dbReference type="Proteomes" id="UP000031512"/>
    </source>
</evidence>
<dbReference type="GeneID" id="15803635"/>
<keyword evidence="4" id="KW-1185">Reference proteome</keyword>
<evidence type="ECO:0008006" key="5">
    <source>
        <dbReference type="Google" id="ProtNLM"/>
    </source>
</evidence>
<name>L0AX59_THEEQ</name>
<sequence>MYIAVLFCIYTCRFVTCGEIVTLDLSSPSPSLFTVTDHLLYGVNHRAFVPKDGCSLVSVVDNRDTLWTATDTQEGCTGAYLFSREGYPSLLSVYTRGAGDETFCFEKDAGAWKNVSKLKFETKLRSMKDLSAPAGEEHREEEFVVEKIEDSPKEPPAEPQDDEDWLEGLETLPEDTVIDTPIEDEQVGEEDVQPVNVPEKLSKDNLRASQEHAKVFSEETPVEVTPDSALQEEMHVDEHVAAPSGESTSNIPKEEVSSQVPTTSEDKFNVKYFEKANRSWKEATLKDFLNKSYEMRNSTSQSPSEDSPNPPWKLITPRPSESQ</sequence>
<feature type="region of interest" description="Disordered" evidence="1">
    <location>
        <begin position="184"/>
        <end position="226"/>
    </location>
</feature>
<feature type="compositionally biased region" description="Basic and acidic residues" evidence="1">
    <location>
        <begin position="200"/>
        <end position="217"/>
    </location>
</feature>
<reference evidence="3 4" key="1">
    <citation type="journal article" date="2012" name="BMC Genomics">
        <title>Comparative genomic analysis and phylogenetic position of Theileria equi.</title>
        <authorList>
            <person name="Kappmeyer L.S."/>
            <person name="Thiagarajan M."/>
            <person name="Herndon D.R."/>
            <person name="Ramsay J.D."/>
            <person name="Caler E."/>
            <person name="Djikeng A."/>
            <person name="Gillespie J.J."/>
            <person name="Lau A.O."/>
            <person name="Roalson E.H."/>
            <person name="Silva J.C."/>
            <person name="Silva M.G."/>
            <person name="Suarez C.E."/>
            <person name="Ueti M.W."/>
            <person name="Nene V.M."/>
            <person name="Mealey R.H."/>
            <person name="Knowles D.P."/>
            <person name="Brayton K.A."/>
        </authorList>
    </citation>
    <scope>NUCLEOTIDE SEQUENCE [LARGE SCALE GENOMIC DNA]</scope>
    <source>
        <strain evidence="3 4">WA</strain>
    </source>
</reference>
<gene>
    <name evidence="3" type="ORF">BEWA_023180</name>
</gene>
<feature type="compositionally biased region" description="Polar residues" evidence="1">
    <location>
        <begin position="295"/>
        <end position="307"/>
    </location>
</feature>
<feature type="compositionally biased region" description="Polar residues" evidence="1">
    <location>
        <begin position="245"/>
        <end position="263"/>
    </location>
</feature>
<feature type="region of interest" description="Disordered" evidence="1">
    <location>
        <begin position="238"/>
        <end position="267"/>
    </location>
</feature>
<feature type="signal peptide" evidence="2">
    <location>
        <begin position="1"/>
        <end position="17"/>
    </location>
</feature>
<dbReference type="VEuPathDB" id="PiroplasmaDB:BEWA_023180"/>
<feature type="region of interest" description="Disordered" evidence="1">
    <location>
        <begin position="294"/>
        <end position="323"/>
    </location>
</feature>
<feature type="region of interest" description="Disordered" evidence="1">
    <location>
        <begin position="131"/>
        <end position="163"/>
    </location>
</feature>
<protein>
    <recommendedName>
        <fullName evidence="5">Signal peptide containing protein</fullName>
    </recommendedName>
</protein>
<dbReference type="AlphaFoldDB" id="L0AX59"/>
<dbReference type="EMBL" id="CP001669">
    <property type="protein sequence ID" value="AFZ79469.1"/>
    <property type="molecule type" value="Genomic_DNA"/>
</dbReference>
<evidence type="ECO:0000256" key="2">
    <source>
        <dbReference type="SAM" id="SignalP"/>
    </source>
</evidence>
<feature type="chain" id="PRO_5003939497" description="Signal peptide containing protein" evidence="2">
    <location>
        <begin position="18"/>
        <end position="323"/>
    </location>
</feature>
<organism evidence="3 4">
    <name type="scientific">Theileria equi strain WA</name>
    <dbReference type="NCBI Taxonomy" id="1537102"/>
    <lineage>
        <taxon>Eukaryota</taxon>
        <taxon>Sar</taxon>
        <taxon>Alveolata</taxon>
        <taxon>Apicomplexa</taxon>
        <taxon>Aconoidasida</taxon>
        <taxon>Piroplasmida</taxon>
        <taxon>Theileriidae</taxon>
        <taxon>Theileria</taxon>
    </lineage>
</organism>
<dbReference type="Pfam" id="PF04385">
    <property type="entry name" value="FAINT"/>
    <property type="match status" value="1"/>
</dbReference>
<evidence type="ECO:0000256" key="1">
    <source>
        <dbReference type="SAM" id="MobiDB-lite"/>
    </source>
</evidence>
<dbReference type="Proteomes" id="UP000031512">
    <property type="component" value="Chromosome 1"/>
</dbReference>
<evidence type="ECO:0000313" key="3">
    <source>
        <dbReference type="EMBL" id="AFZ79469.1"/>
    </source>
</evidence>
<dbReference type="RefSeq" id="XP_004829135.1">
    <property type="nucleotide sequence ID" value="XM_004829078.1"/>
</dbReference>
<dbReference type="KEGG" id="beq:BEWA_023180"/>
<keyword evidence="2" id="KW-0732">Signal</keyword>
<feature type="compositionally biased region" description="Basic and acidic residues" evidence="1">
    <location>
        <begin position="135"/>
        <end position="156"/>
    </location>
</feature>
<proteinExistence type="predicted"/>
<accession>L0AX59</accession>